<dbReference type="InterPro" id="IPR036155">
    <property type="entry name" value="Crypto/Photolyase_N_sf"/>
</dbReference>
<dbReference type="AlphaFoldDB" id="A0A1L6MY83"/>
<dbReference type="KEGG" id="pabo:BCY86_06505"/>
<name>A0A1L6MY83_9BACT</name>
<reference evidence="2 3" key="1">
    <citation type="submission" date="2016-08" db="EMBL/GenBank/DDBJ databases">
        <title>Identification and validation of antigenic proteins from Pajaroellobacter abortibovis using de-novo genome sequence assembly and reverse vaccinology.</title>
        <authorList>
            <person name="Welly B.T."/>
            <person name="Miller M.R."/>
            <person name="Stott J.L."/>
            <person name="Blanchard M.T."/>
            <person name="Islas-Trejo A.D."/>
            <person name="O'Rourke S.M."/>
            <person name="Young A.E."/>
            <person name="Medrano J.F."/>
            <person name="Van Eenennaam A.L."/>
        </authorList>
    </citation>
    <scope>NUCLEOTIDE SEQUENCE [LARGE SCALE GENOMIC DNA]</scope>
    <source>
        <strain evidence="2 3">BTF92-0548A/99-0131</strain>
    </source>
</reference>
<evidence type="ECO:0000313" key="2">
    <source>
        <dbReference type="EMBL" id="APS00368.1"/>
    </source>
</evidence>
<keyword evidence="3" id="KW-1185">Reference proteome</keyword>
<organism evidence="2 3">
    <name type="scientific">Pajaroellobacter abortibovis</name>
    <dbReference type="NCBI Taxonomy" id="1882918"/>
    <lineage>
        <taxon>Bacteria</taxon>
        <taxon>Pseudomonadati</taxon>
        <taxon>Myxococcota</taxon>
        <taxon>Polyangia</taxon>
        <taxon>Polyangiales</taxon>
        <taxon>Polyangiaceae</taxon>
    </lineage>
</organism>
<dbReference type="EMBL" id="CP016908">
    <property type="protein sequence ID" value="APS00368.1"/>
    <property type="molecule type" value="Genomic_DNA"/>
</dbReference>
<protein>
    <recommendedName>
        <fullName evidence="1">Photolyase/cryptochrome alpha/beta domain-containing protein</fullName>
    </recommendedName>
</protein>
<evidence type="ECO:0000313" key="3">
    <source>
        <dbReference type="Proteomes" id="UP000185544"/>
    </source>
</evidence>
<dbReference type="Pfam" id="PF00875">
    <property type="entry name" value="DNA_photolyase"/>
    <property type="match status" value="1"/>
</dbReference>
<evidence type="ECO:0000259" key="1">
    <source>
        <dbReference type="PROSITE" id="PS51645"/>
    </source>
</evidence>
<accession>A0A1L6MY83</accession>
<dbReference type="Proteomes" id="UP000185544">
    <property type="component" value="Chromosome"/>
</dbReference>
<dbReference type="InterPro" id="IPR006050">
    <property type="entry name" value="DNA_photolyase_N"/>
</dbReference>
<gene>
    <name evidence="2" type="ORF">BCY86_06505</name>
</gene>
<sequence>MRAIVWFRGKDLRVADHTPLCNAIRVDEVFPLFRARSEFLGNAARSCEFPYRIQSFLDSLRTLQGSLVHFGSRLNDVRNEC</sequence>
<proteinExistence type="predicted"/>
<dbReference type="SUPFAM" id="SSF52425">
    <property type="entry name" value="Cryptochrome/photolyase, N-terminal domain"/>
    <property type="match status" value="1"/>
</dbReference>
<dbReference type="InterPro" id="IPR014729">
    <property type="entry name" value="Rossmann-like_a/b/a_fold"/>
</dbReference>
<dbReference type="PROSITE" id="PS51645">
    <property type="entry name" value="PHR_CRY_ALPHA_BETA"/>
    <property type="match status" value="1"/>
</dbReference>
<dbReference type="Gene3D" id="3.40.50.620">
    <property type="entry name" value="HUPs"/>
    <property type="match status" value="1"/>
</dbReference>
<dbReference type="STRING" id="1882918.BCY86_06505"/>
<feature type="domain" description="Photolyase/cryptochrome alpha/beta" evidence="1">
    <location>
        <begin position="2"/>
        <end position="81"/>
    </location>
</feature>